<organism evidence="6 7">
    <name type="scientific">Aeromicrobium chenweiae</name>
    <dbReference type="NCBI Taxonomy" id="2079793"/>
    <lineage>
        <taxon>Bacteria</taxon>
        <taxon>Bacillati</taxon>
        <taxon>Actinomycetota</taxon>
        <taxon>Actinomycetes</taxon>
        <taxon>Propionibacteriales</taxon>
        <taxon>Nocardioidaceae</taxon>
        <taxon>Aeromicrobium</taxon>
    </lineage>
</organism>
<dbReference type="Gene3D" id="2.40.110.10">
    <property type="entry name" value="Butyryl-CoA Dehydrogenase, subunit A, domain 2"/>
    <property type="match status" value="1"/>
</dbReference>
<dbReference type="InterPro" id="IPR046373">
    <property type="entry name" value="Acyl-CoA_Oxase/DH_mid-dom_sf"/>
</dbReference>
<evidence type="ECO:0000256" key="2">
    <source>
        <dbReference type="ARBA" id="ARBA00009347"/>
    </source>
</evidence>
<dbReference type="Pfam" id="PF02770">
    <property type="entry name" value="Acyl-CoA_dh_M"/>
    <property type="match status" value="1"/>
</dbReference>
<proteinExistence type="inferred from homology"/>
<comment type="cofactor">
    <cofactor evidence="1 5">
        <name>FAD</name>
        <dbReference type="ChEBI" id="CHEBI:57692"/>
    </cofactor>
</comment>
<keyword evidence="4 5" id="KW-0274">FAD</keyword>
<dbReference type="InterPro" id="IPR009075">
    <property type="entry name" value="AcylCo_DH/oxidase_C"/>
</dbReference>
<sequence length="466" mass="49370">MGVPDVTQSYTRTWRAPPFRTTTPRGVPVATHRDPMGIGLAVLNRIASSSTVDRLRLRKTAERAVYEGARSGFRVAGATSRAFRRVQASGAPTRPARTPDSGVFDLEPTEDQQMIVGVVREFAAEVLRPGAPAAEDVNDTPKEVLAQTSEFGLTLLNVPESLGGLSEDRSAVTGVLVAEALAEGDMGQAVACLAPAAVATAISLWGSDAQQQTYLPALTGDDIPAAALAVAEPRPLFDPFELQTTAVRTASGYVLNGVKSGVVRGSEAELFVVAADIEGQGPRLLVVESGTEGVAIEADPSMGLRAAGLSRLVLTDVELPADAILGQGTEDDYRECIRLSRLAWAGLALGTGKAVLDYVKDYVKTRSAFGEPIAHRQAVAFMVANIAIELEGMRLVTLKAASRAEQGLDFSREVALARRLAGEYGMKIGTDGVQLLGGHGFVKEHPVERWYRDLRAVGLMEGAVLV</sequence>
<dbReference type="InterPro" id="IPR009100">
    <property type="entry name" value="AcylCoA_DH/oxidase_NM_dom_sf"/>
</dbReference>
<comment type="similarity">
    <text evidence="2 5">Belongs to the acyl-CoA dehydrogenase family.</text>
</comment>
<evidence type="ECO:0000313" key="6">
    <source>
        <dbReference type="EMBL" id="AWB92238.1"/>
    </source>
</evidence>
<protein>
    <submittedName>
        <fullName evidence="6">Butyryl-CoA dehydrogenase</fullName>
    </submittedName>
</protein>
<keyword evidence="7" id="KW-1185">Reference proteome</keyword>
<dbReference type="Pfam" id="PF02771">
    <property type="entry name" value="Acyl-CoA_dh_N"/>
    <property type="match status" value="1"/>
</dbReference>
<dbReference type="PANTHER" id="PTHR43884:SF12">
    <property type="entry name" value="ISOVALERYL-COA DEHYDROGENASE, MITOCHONDRIAL-RELATED"/>
    <property type="match status" value="1"/>
</dbReference>
<accession>A0A5F2EX33</accession>
<dbReference type="Gene3D" id="1.10.540.10">
    <property type="entry name" value="Acyl-CoA dehydrogenase/oxidase, N-terminal domain"/>
    <property type="match status" value="1"/>
</dbReference>
<dbReference type="EMBL" id="CP026952">
    <property type="protein sequence ID" value="AWB92238.1"/>
    <property type="molecule type" value="Genomic_DNA"/>
</dbReference>
<dbReference type="OrthoDB" id="142556at2"/>
<dbReference type="AlphaFoldDB" id="A0A2S0WLL4"/>
<dbReference type="PROSITE" id="PS00073">
    <property type="entry name" value="ACYL_COA_DH_2"/>
    <property type="match status" value="1"/>
</dbReference>
<dbReference type="InterPro" id="IPR006091">
    <property type="entry name" value="Acyl-CoA_Oxase/DH_mid-dom"/>
</dbReference>
<keyword evidence="5" id="KW-0560">Oxidoreductase</keyword>
<dbReference type="InterPro" id="IPR036250">
    <property type="entry name" value="AcylCo_DH-like_C"/>
</dbReference>
<gene>
    <name evidence="6" type="ORF">C3E78_08500</name>
</gene>
<keyword evidence="3 5" id="KW-0285">Flavoprotein</keyword>
<dbReference type="SUPFAM" id="SSF56645">
    <property type="entry name" value="Acyl-CoA dehydrogenase NM domain-like"/>
    <property type="match status" value="1"/>
</dbReference>
<dbReference type="InterPro" id="IPR006089">
    <property type="entry name" value="Acyl-CoA_DH_CS"/>
</dbReference>
<dbReference type="GO" id="GO:0050660">
    <property type="term" value="F:flavin adenine dinucleotide binding"/>
    <property type="evidence" value="ECO:0007669"/>
    <property type="project" value="InterPro"/>
</dbReference>
<dbReference type="Pfam" id="PF00441">
    <property type="entry name" value="Acyl-CoA_dh_1"/>
    <property type="match status" value="1"/>
</dbReference>
<evidence type="ECO:0000313" key="7">
    <source>
        <dbReference type="Proteomes" id="UP000244384"/>
    </source>
</evidence>
<dbReference type="Gene3D" id="1.20.140.10">
    <property type="entry name" value="Butyryl-CoA Dehydrogenase, subunit A, domain 3"/>
    <property type="match status" value="1"/>
</dbReference>
<dbReference type="GO" id="GO:0003995">
    <property type="term" value="F:acyl-CoA dehydrogenase activity"/>
    <property type="evidence" value="ECO:0007669"/>
    <property type="project" value="InterPro"/>
</dbReference>
<reference evidence="7" key="1">
    <citation type="submission" date="2018-01" db="EMBL/GenBank/DDBJ databases">
        <authorList>
            <person name="Li J."/>
        </authorList>
    </citation>
    <scope>NUCLEOTIDE SEQUENCE [LARGE SCALE GENOMIC DNA]</scope>
    <source>
        <strain evidence="7">592</strain>
    </source>
</reference>
<dbReference type="SUPFAM" id="SSF47203">
    <property type="entry name" value="Acyl-CoA dehydrogenase C-terminal domain-like"/>
    <property type="match status" value="1"/>
</dbReference>
<dbReference type="InterPro" id="IPR013786">
    <property type="entry name" value="AcylCoA_DH/ox_N"/>
</dbReference>
<evidence type="ECO:0000256" key="1">
    <source>
        <dbReference type="ARBA" id="ARBA00001974"/>
    </source>
</evidence>
<evidence type="ECO:0000256" key="4">
    <source>
        <dbReference type="ARBA" id="ARBA00022827"/>
    </source>
</evidence>
<dbReference type="KEGG" id="aez:C3E78_08500"/>
<evidence type="ECO:0000256" key="3">
    <source>
        <dbReference type="ARBA" id="ARBA00022630"/>
    </source>
</evidence>
<dbReference type="Proteomes" id="UP000244384">
    <property type="component" value="Chromosome"/>
</dbReference>
<dbReference type="InterPro" id="IPR037069">
    <property type="entry name" value="AcylCoA_DH/ox_N_sf"/>
</dbReference>
<name>A0A2S0WLL4_9ACTN</name>
<accession>A0A2S0WLL4</accession>
<evidence type="ECO:0000256" key="5">
    <source>
        <dbReference type="RuleBase" id="RU362125"/>
    </source>
</evidence>
<dbReference type="PANTHER" id="PTHR43884">
    <property type="entry name" value="ACYL-COA DEHYDROGENASE"/>
    <property type="match status" value="1"/>
</dbReference>